<dbReference type="Gene3D" id="3.40.30.10">
    <property type="entry name" value="Glutaredoxin"/>
    <property type="match status" value="1"/>
</dbReference>
<keyword evidence="3" id="KW-1015">Disulfide bond</keyword>
<dbReference type="PANTHER" id="PTHR13887:SF14">
    <property type="entry name" value="DISULFIDE BOND FORMATION PROTEIN D"/>
    <property type="match status" value="1"/>
</dbReference>
<dbReference type="InterPro" id="IPR041205">
    <property type="entry name" value="ScsC_N"/>
</dbReference>
<dbReference type="PROSITE" id="PS51352">
    <property type="entry name" value="THIOREDOXIN_2"/>
    <property type="match status" value="1"/>
</dbReference>
<reference evidence="7 8" key="1">
    <citation type="journal article" date="2017" name="Int. J. Syst. Evol. Microbiol.">
        <title>Roseitalea porphyridii gen. nov., sp. nov., isolated from a red alga, and reclassification of Hoeflea suaedae Chung et al. 2013 as Pseudohoeflea suaedae gen. nov., comb. nov.</title>
        <authorList>
            <person name="Hyeon J.W."/>
            <person name="Jeong S.E."/>
            <person name="Baek K."/>
            <person name="Jeon C.O."/>
        </authorList>
    </citation>
    <scope>NUCLEOTIDE SEQUENCE [LARGE SCALE GENOMIC DNA]</scope>
    <source>
        <strain evidence="7 8">MA7-20</strain>
    </source>
</reference>
<dbReference type="InterPro" id="IPR013766">
    <property type="entry name" value="Thioredoxin_domain"/>
</dbReference>
<accession>A0A4V1A3V8</accession>
<sequence length="254" mass="28006">MIARLTRTVLATLIGLAMFAGPSAAQAFDESQREEIGEIVRDYLLANPEVMIEVQEALEARQVAEEDERRREIITSAADDLFRNPSDPVLGNPAGDITVVEFFDYNCGFCRRALDDMNTLIESDPNLRFVLKEFPILGEDSNGAHQVALAFNRVMPQAYGEFHERLMMAEGRANETTAMEIALELGADEQALRDEMTNPANARQVEMTYLLAEALGITGTPSYVIGTELVPGALGADLLREKIDEARECAETSC</sequence>
<protein>
    <submittedName>
        <fullName evidence="7">DsbA family protein</fullName>
    </submittedName>
</protein>
<feature type="domain" description="Thioredoxin" evidence="6">
    <location>
        <begin position="54"/>
        <end position="248"/>
    </location>
</feature>
<dbReference type="Pfam" id="PF18312">
    <property type="entry name" value="ScsC_N"/>
    <property type="match status" value="1"/>
</dbReference>
<keyword evidence="1 5" id="KW-0732">Signal</keyword>
<evidence type="ECO:0000313" key="8">
    <source>
        <dbReference type="Proteomes" id="UP000293719"/>
    </source>
</evidence>
<dbReference type="PANTHER" id="PTHR13887">
    <property type="entry name" value="GLUTATHIONE S-TRANSFERASE KAPPA"/>
    <property type="match status" value="1"/>
</dbReference>
<evidence type="ECO:0000256" key="5">
    <source>
        <dbReference type="SAM" id="SignalP"/>
    </source>
</evidence>
<evidence type="ECO:0000313" key="7">
    <source>
        <dbReference type="EMBL" id="QBK30468.1"/>
    </source>
</evidence>
<dbReference type="Proteomes" id="UP000293719">
    <property type="component" value="Chromosome"/>
</dbReference>
<gene>
    <name evidence="7" type="ORF">E0E05_07570</name>
</gene>
<dbReference type="SUPFAM" id="SSF52833">
    <property type="entry name" value="Thioredoxin-like"/>
    <property type="match status" value="1"/>
</dbReference>
<dbReference type="EMBL" id="CP036532">
    <property type="protein sequence ID" value="QBK30468.1"/>
    <property type="molecule type" value="Genomic_DNA"/>
</dbReference>
<proteinExistence type="predicted"/>
<evidence type="ECO:0000256" key="1">
    <source>
        <dbReference type="ARBA" id="ARBA00022729"/>
    </source>
</evidence>
<dbReference type="KEGG" id="rpod:E0E05_07570"/>
<organism evidence="7 8">
    <name type="scientific">Roseitalea porphyridii</name>
    <dbReference type="NCBI Taxonomy" id="1852022"/>
    <lineage>
        <taxon>Bacteria</taxon>
        <taxon>Pseudomonadati</taxon>
        <taxon>Pseudomonadota</taxon>
        <taxon>Alphaproteobacteria</taxon>
        <taxon>Hyphomicrobiales</taxon>
        <taxon>Ahrensiaceae</taxon>
        <taxon>Roseitalea</taxon>
    </lineage>
</organism>
<dbReference type="GO" id="GO:0016491">
    <property type="term" value="F:oxidoreductase activity"/>
    <property type="evidence" value="ECO:0007669"/>
    <property type="project" value="UniProtKB-KW"/>
</dbReference>
<keyword evidence="2" id="KW-0560">Oxidoreductase</keyword>
<dbReference type="AlphaFoldDB" id="A0A4V1A3V8"/>
<keyword evidence="4" id="KW-0676">Redox-active center</keyword>
<evidence type="ECO:0000259" key="6">
    <source>
        <dbReference type="PROSITE" id="PS51352"/>
    </source>
</evidence>
<feature type="signal peptide" evidence="5">
    <location>
        <begin position="1"/>
        <end position="27"/>
    </location>
</feature>
<dbReference type="OrthoDB" id="9780147at2"/>
<dbReference type="InterPro" id="IPR036249">
    <property type="entry name" value="Thioredoxin-like_sf"/>
</dbReference>
<dbReference type="InterPro" id="IPR001853">
    <property type="entry name" value="DSBA-like_thioredoxin_dom"/>
</dbReference>
<name>A0A4V1A3V8_9HYPH</name>
<evidence type="ECO:0000256" key="2">
    <source>
        <dbReference type="ARBA" id="ARBA00023002"/>
    </source>
</evidence>
<dbReference type="RefSeq" id="WP_131616161.1">
    <property type="nucleotide sequence ID" value="NZ_CP036532.1"/>
</dbReference>
<evidence type="ECO:0000256" key="3">
    <source>
        <dbReference type="ARBA" id="ARBA00023157"/>
    </source>
</evidence>
<dbReference type="Pfam" id="PF01323">
    <property type="entry name" value="DSBA"/>
    <property type="match status" value="1"/>
</dbReference>
<dbReference type="GeneID" id="90767150"/>
<evidence type="ECO:0000256" key="4">
    <source>
        <dbReference type="ARBA" id="ARBA00023284"/>
    </source>
</evidence>
<dbReference type="CDD" id="cd03023">
    <property type="entry name" value="DsbA_Com1_like"/>
    <property type="match status" value="1"/>
</dbReference>
<keyword evidence="8" id="KW-1185">Reference proteome</keyword>
<feature type="chain" id="PRO_5020289842" evidence="5">
    <location>
        <begin position="28"/>
        <end position="254"/>
    </location>
</feature>